<evidence type="ECO:0000313" key="4">
    <source>
        <dbReference type="Proteomes" id="UP000563094"/>
    </source>
</evidence>
<name>A0A839GS13_9BACT</name>
<dbReference type="AlphaFoldDB" id="A0A839GS13"/>
<dbReference type="GO" id="GO:0005737">
    <property type="term" value="C:cytoplasm"/>
    <property type="evidence" value="ECO:0007669"/>
    <property type="project" value="UniProtKB-SubCell"/>
</dbReference>
<sequence length="258" mass="30232">MSFEIKLPLFEGPFDLLLFFIERDELDIHDIPISTITNDFVGYIRQLETMNMEVASEFILTAATLMRIKAKMLLPRFEKDEEGNEIDPRLELVQHLLEYKRYKEVLGDLSLLEDVRLQQEQRGNTDAELSKIAARHQLEYELKDLSLFHLMQSFHKAMQRYEDEQNRPKHTVYTYPYTIDQQRNYIKRRVGTQGAVNFSELVEAFPDKIGLIFNFLAILDLLQLNEIGLEIADGFNNFRIVPYSETQHLTVIDHGSES</sequence>
<dbReference type="Proteomes" id="UP000563094">
    <property type="component" value="Unassembled WGS sequence"/>
</dbReference>
<comment type="subunit">
    <text evidence="2">Component of a cohesin-like complex composed of ScpA, ScpB and the Smc homodimer, in which ScpA and ScpB bind to the head domain of Smc. The presence of the three proteins is required for the association of the complex with DNA.</text>
</comment>
<evidence type="ECO:0000313" key="3">
    <source>
        <dbReference type="EMBL" id="MBA9076621.1"/>
    </source>
</evidence>
<organism evidence="3 4">
    <name type="scientific">Rufibacter quisquiliarum</name>
    <dbReference type="NCBI Taxonomy" id="1549639"/>
    <lineage>
        <taxon>Bacteria</taxon>
        <taxon>Pseudomonadati</taxon>
        <taxon>Bacteroidota</taxon>
        <taxon>Cytophagia</taxon>
        <taxon>Cytophagales</taxon>
        <taxon>Hymenobacteraceae</taxon>
        <taxon>Rufibacter</taxon>
    </lineage>
</organism>
<reference evidence="3 4" key="1">
    <citation type="submission" date="2020-08" db="EMBL/GenBank/DDBJ databases">
        <title>Genomic Encyclopedia of Type Strains, Phase IV (KMG-IV): sequencing the most valuable type-strain genomes for metagenomic binning, comparative biology and taxonomic classification.</title>
        <authorList>
            <person name="Goeker M."/>
        </authorList>
    </citation>
    <scope>NUCLEOTIDE SEQUENCE [LARGE SCALE GENOMIC DNA]</scope>
    <source>
        <strain evidence="3 4">DSM 29854</strain>
    </source>
</reference>
<comment type="subcellular location">
    <subcellularLocation>
        <location evidence="2">Cytoplasm</location>
    </subcellularLocation>
    <text evidence="2">Associated with two foci at the outer edges of the nucleoid region in young cells, and at four foci within both cell halves in older cells.</text>
</comment>
<accession>A0A839GS13</accession>
<evidence type="ECO:0000256" key="1">
    <source>
        <dbReference type="ARBA" id="ARBA00044777"/>
    </source>
</evidence>
<proteinExistence type="inferred from homology"/>
<dbReference type="GO" id="GO:0007059">
    <property type="term" value="P:chromosome segregation"/>
    <property type="evidence" value="ECO:0007669"/>
    <property type="project" value="UniProtKB-UniRule"/>
</dbReference>
<evidence type="ECO:0000256" key="2">
    <source>
        <dbReference type="HAMAP-Rule" id="MF_01805"/>
    </source>
</evidence>
<dbReference type="PANTHER" id="PTHR33969:SF2">
    <property type="entry name" value="SEGREGATION AND CONDENSATION PROTEIN A"/>
    <property type="match status" value="1"/>
</dbReference>
<comment type="similarity">
    <text evidence="2">Belongs to the ScpA family.</text>
</comment>
<dbReference type="RefSeq" id="WP_182512408.1">
    <property type="nucleotide sequence ID" value="NZ_JACJIQ010000004.1"/>
</dbReference>
<dbReference type="Gene3D" id="6.10.250.2410">
    <property type="match status" value="1"/>
</dbReference>
<keyword evidence="2" id="KW-0963">Cytoplasm</keyword>
<dbReference type="HAMAP" id="MF_01805">
    <property type="entry name" value="ScpA"/>
    <property type="match status" value="1"/>
</dbReference>
<keyword evidence="2" id="KW-0132">Cell division</keyword>
<dbReference type="PANTHER" id="PTHR33969">
    <property type="entry name" value="SEGREGATION AND CONDENSATION PROTEIN A"/>
    <property type="match status" value="1"/>
</dbReference>
<comment type="caution">
    <text evidence="3">The sequence shown here is derived from an EMBL/GenBank/DDBJ whole genome shotgun (WGS) entry which is preliminary data.</text>
</comment>
<dbReference type="GO" id="GO:0051301">
    <property type="term" value="P:cell division"/>
    <property type="evidence" value="ECO:0007669"/>
    <property type="project" value="UniProtKB-KW"/>
</dbReference>
<dbReference type="GO" id="GO:0006260">
    <property type="term" value="P:DNA replication"/>
    <property type="evidence" value="ECO:0007669"/>
    <property type="project" value="UniProtKB-UniRule"/>
</dbReference>
<gene>
    <name evidence="2" type="primary">scpA</name>
    <name evidence="3" type="ORF">FHS90_001327</name>
</gene>
<dbReference type="EMBL" id="JACJIQ010000004">
    <property type="protein sequence ID" value="MBA9076621.1"/>
    <property type="molecule type" value="Genomic_DNA"/>
</dbReference>
<comment type="function">
    <text evidence="2">Participates in chromosomal partition during cell division. May act via the formation of a condensin-like complex containing Smc and ScpB that pull DNA away from mid-cell into both cell halves.</text>
</comment>
<keyword evidence="4" id="KW-1185">Reference proteome</keyword>
<dbReference type="Pfam" id="PF02616">
    <property type="entry name" value="SMC_ScpA"/>
    <property type="match status" value="1"/>
</dbReference>
<keyword evidence="2" id="KW-0159">Chromosome partition</keyword>
<protein>
    <recommendedName>
        <fullName evidence="1 2">Segregation and condensation protein A</fullName>
    </recommendedName>
</protein>
<dbReference type="InterPro" id="IPR003768">
    <property type="entry name" value="ScpA"/>
</dbReference>
<keyword evidence="2" id="KW-0131">Cell cycle</keyword>